<dbReference type="PANTHER" id="PTHR46524:SF12">
    <property type="entry name" value="CW-TYPE DOMAIN-CONTAINING PROTEIN"/>
    <property type="match status" value="1"/>
</dbReference>
<comment type="caution">
    <text evidence="6">The sequence shown here is derived from an EMBL/GenBank/DDBJ whole genome shotgun (WGS) entry which is preliminary data.</text>
</comment>
<feature type="region of interest" description="Disordered" evidence="4">
    <location>
        <begin position="1085"/>
        <end position="1191"/>
    </location>
</feature>
<feature type="region of interest" description="Disordered" evidence="4">
    <location>
        <begin position="1223"/>
        <end position="1264"/>
    </location>
</feature>
<feature type="compositionally biased region" description="Basic and acidic residues" evidence="4">
    <location>
        <begin position="1125"/>
        <end position="1140"/>
    </location>
</feature>
<feature type="region of interest" description="Disordered" evidence="4">
    <location>
        <begin position="650"/>
        <end position="672"/>
    </location>
</feature>
<accession>A0AAV6IGI8</accession>
<evidence type="ECO:0000313" key="6">
    <source>
        <dbReference type="EMBL" id="KAG5527786.1"/>
    </source>
</evidence>
<keyword evidence="1" id="KW-0479">Metal-binding</keyword>
<feature type="region of interest" description="Disordered" evidence="4">
    <location>
        <begin position="1362"/>
        <end position="1393"/>
    </location>
</feature>
<dbReference type="PANTHER" id="PTHR46524">
    <property type="entry name" value="CW-TYPE ZINC FINGER"/>
    <property type="match status" value="1"/>
</dbReference>
<dbReference type="GO" id="GO:0008270">
    <property type="term" value="F:zinc ion binding"/>
    <property type="evidence" value="ECO:0007669"/>
    <property type="project" value="UniProtKB-KW"/>
</dbReference>
<feature type="compositionally biased region" description="Polar residues" evidence="4">
    <location>
        <begin position="920"/>
        <end position="929"/>
    </location>
</feature>
<feature type="compositionally biased region" description="Polar residues" evidence="4">
    <location>
        <begin position="1109"/>
        <end position="1122"/>
    </location>
</feature>
<organism evidence="6 7">
    <name type="scientific">Rhododendron griersonianum</name>
    <dbReference type="NCBI Taxonomy" id="479676"/>
    <lineage>
        <taxon>Eukaryota</taxon>
        <taxon>Viridiplantae</taxon>
        <taxon>Streptophyta</taxon>
        <taxon>Embryophyta</taxon>
        <taxon>Tracheophyta</taxon>
        <taxon>Spermatophyta</taxon>
        <taxon>Magnoliopsida</taxon>
        <taxon>eudicotyledons</taxon>
        <taxon>Gunneridae</taxon>
        <taxon>Pentapetalae</taxon>
        <taxon>asterids</taxon>
        <taxon>Ericales</taxon>
        <taxon>Ericaceae</taxon>
        <taxon>Ericoideae</taxon>
        <taxon>Rhodoreae</taxon>
        <taxon>Rhododendron</taxon>
    </lineage>
</organism>
<keyword evidence="2" id="KW-0863">Zinc-finger</keyword>
<dbReference type="InterPro" id="IPR056406">
    <property type="entry name" value="THD_CWZF3/5/7"/>
</dbReference>
<feature type="region of interest" description="Disordered" evidence="4">
    <location>
        <begin position="890"/>
        <end position="929"/>
    </location>
</feature>
<feature type="compositionally biased region" description="Basic and acidic residues" evidence="4">
    <location>
        <begin position="609"/>
        <end position="620"/>
    </location>
</feature>
<feature type="compositionally biased region" description="Basic and acidic residues" evidence="4">
    <location>
        <begin position="1240"/>
        <end position="1250"/>
    </location>
</feature>
<dbReference type="PROSITE" id="PS51050">
    <property type="entry name" value="ZF_CW"/>
    <property type="match status" value="1"/>
</dbReference>
<dbReference type="InterPro" id="IPR055300">
    <property type="entry name" value="CWZF3/5/7"/>
</dbReference>
<feature type="region of interest" description="Disordered" evidence="4">
    <location>
        <begin position="609"/>
        <end position="629"/>
    </location>
</feature>
<dbReference type="EMBL" id="JACTNZ010000010">
    <property type="protein sequence ID" value="KAG5527786.1"/>
    <property type="molecule type" value="Genomic_DNA"/>
</dbReference>
<evidence type="ECO:0000256" key="4">
    <source>
        <dbReference type="SAM" id="MobiDB-lite"/>
    </source>
</evidence>
<keyword evidence="7" id="KW-1185">Reference proteome</keyword>
<evidence type="ECO:0000259" key="5">
    <source>
        <dbReference type="PROSITE" id="PS51050"/>
    </source>
</evidence>
<feature type="region of interest" description="Disordered" evidence="4">
    <location>
        <begin position="224"/>
        <end position="249"/>
    </location>
</feature>
<evidence type="ECO:0000256" key="2">
    <source>
        <dbReference type="ARBA" id="ARBA00022771"/>
    </source>
</evidence>
<feature type="compositionally biased region" description="Polar residues" evidence="4">
    <location>
        <begin position="82"/>
        <end position="92"/>
    </location>
</feature>
<feature type="compositionally biased region" description="Basic and acidic residues" evidence="4">
    <location>
        <begin position="1151"/>
        <end position="1164"/>
    </location>
</feature>
<evidence type="ECO:0000256" key="1">
    <source>
        <dbReference type="ARBA" id="ARBA00022723"/>
    </source>
</evidence>
<feature type="region of interest" description="Disordered" evidence="4">
    <location>
        <begin position="70"/>
        <end position="94"/>
    </location>
</feature>
<keyword evidence="3" id="KW-0862">Zinc</keyword>
<evidence type="ECO:0000313" key="7">
    <source>
        <dbReference type="Proteomes" id="UP000823749"/>
    </source>
</evidence>
<dbReference type="InterPro" id="IPR011124">
    <property type="entry name" value="Znf_CW"/>
</dbReference>
<dbReference type="Proteomes" id="UP000823749">
    <property type="component" value="Chromosome 10"/>
</dbReference>
<dbReference type="Pfam" id="PF07496">
    <property type="entry name" value="zf-CW"/>
    <property type="match status" value="1"/>
</dbReference>
<proteinExistence type="predicted"/>
<feature type="region of interest" description="Disordered" evidence="4">
    <location>
        <begin position="1289"/>
        <end position="1312"/>
    </location>
</feature>
<sequence length="1632" mass="179755">MEDTEVEEGEASCYFKDDANIDPDIALSYIDEKLQNVLGHFRKDFEGVVSAENLGPKFGGYGSFLPTYQRSPSVRPPPKTPQRVQNFSSPKSPNVLPVEGGPHNSTAPSLRIGTATCGLPSLHDARALPVYVSTKQDSCLASVQVNEKLPLKLERVSNKPAKQDSCLSSGQVTEKLPMRHEPVSNKPANPTEHRTLKARIKVGSDNKARKNAAIYSGLGLISPSSSMGNSPSLEESGGMPSECQVAPEESPNSILGIMTSFPVPGGLPLSPLHGSLLCLERKEKNSRGIDLVPAIKCGEEHPAVLANDSSSSMENKKVPKEKETKIQEKTPNSILGIMTSFPVHGGLPLSPLHESLLCLERKEKNSRGIDLVPAIKCGEEHPAVLANDSSSSMENKKVPTEKKTKIQEKTPNSILGIMTSFPVHGGLPLSPLHESLLCLERKEKNSRGIDLVPAIKCGEEHPVVLANDSSSSMENKKVPREKKTKIQEKTHKLVALKREVGANFDDNGSTLVKREVARNVEHKTLGWKQGFSNDTKLKPLSNYECHVLEVDRDGIEDRSLSDLVKNECFQSISDRESGKYEKAKARSSSIEKICESRLKSTKVSAPLKADSDVSMSERDPNIGAADKSVQKVGQTAANYVEDEIRMPNGVGKASFGGKNKSREKKSSGKQGFEVDGSLMVEMHEVPKDNKKAGKMHKSKLQNDIQKTRDDYKDVLRETRVEQMNNEIDSLERPFVDRTKDSNLQAVGRKHYVSLEKPKELLCATKTVDNLTSETILNDAANDGRPSAEGVTSEMEHTSVDPMVIEDWVCCDLCQKWRLLPYGTKPDQLPEKWLCSMLNWLHGMNHCDFSEEETTNALNALYQLPLPQSQNHLQNHVAGTAAGAADAFHFDQSHPNLSSHAMPNPRKKKQKSKGTPYAATNGGTVQISGPTNNIRQEVVKRRSLNDMQQPILVSKLMSNSNVEHLSKSGNFPIDKIIHKQKEKHAISGDSKLDKLITKREADSYAYETTKKIKADVAFGNDKSSTIEHNGNIEKIGLCLPSKAAVKRIGKHDEKGSFKDVKSGWNGNVRISAKKLGDRVSASLQTGSLDMETNDERRIAPKKRKLKDWQENQNYDETPRNNGNHVPESKVFLKESSDCELRKGKKSRVSGTEGKDSSTSKGDARSNTKNKVAKTLLSGNKENPVQGREEVKNIEEDQLPRIYRIKVASNKPISDEMDPLKRDLGSEQLSRTATSSSSKVSDSCKSRTHFPDVRGSPVESVSSSPMHTSSIAFERKGMLGNDAVRSFDFPGMGGPRKSFDGEANVESDRSGTARRGKVSCGFHSEFLGFPVRVCDPPREMEALNPKHDLKDEVETGAQNLALLHEGSSDLDRLKPVKDERSGTRGSDGEDAKRSDPALLKLRGGNLQVFPPHACKQRNAFDVVPVGNSSNDDLLNQCVFKDVLSTVRKDGSSYLASNALKEAEDLRCVADRLKDSEFGFECNEAYFQAALKFLYGASLLETCNGDISKHAEMSPMQIYSRRAKYCRDCAHEYEKRQEMAAAALAYKCVEVAYMRIVYCKNSSTNRDRQDLQTSLQMVPQGESPSSSVSDVDNLNNQAMVDKTAISKGLVPHAGNDVIVAHNQHNFLRLLDFGQI</sequence>
<feature type="compositionally biased region" description="Low complexity" evidence="4">
    <location>
        <begin position="1224"/>
        <end position="1239"/>
    </location>
</feature>
<gene>
    <name evidence="6" type="ORF">RHGRI_028658</name>
</gene>
<feature type="compositionally biased region" description="Basic and acidic residues" evidence="4">
    <location>
        <begin position="1364"/>
        <end position="1393"/>
    </location>
</feature>
<feature type="domain" description="CW-type" evidence="5">
    <location>
        <begin position="801"/>
        <end position="854"/>
    </location>
</feature>
<dbReference type="Pfam" id="PF24756">
    <property type="entry name" value="THD_CWZF3-5-7"/>
    <property type="match status" value="1"/>
</dbReference>
<reference evidence="6" key="1">
    <citation type="submission" date="2020-08" db="EMBL/GenBank/DDBJ databases">
        <title>Plant Genome Project.</title>
        <authorList>
            <person name="Zhang R.-G."/>
        </authorList>
    </citation>
    <scope>NUCLEOTIDE SEQUENCE</scope>
    <source>
        <strain evidence="6">WSP0</strain>
        <tissue evidence="6">Leaf</tissue>
    </source>
</reference>
<dbReference type="Gene3D" id="3.30.40.100">
    <property type="match status" value="1"/>
</dbReference>
<feature type="compositionally biased region" description="Low complexity" evidence="4">
    <location>
        <begin position="224"/>
        <end position="236"/>
    </location>
</feature>
<name>A0AAV6IGI8_9ERIC</name>
<evidence type="ECO:0000256" key="3">
    <source>
        <dbReference type="ARBA" id="ARBA00022833"/>
    </source>
</evidence>
<protein>
    <recommendedName>
        <fullName evidence="5">CW-type domain-containing protein</fullName>
    </recommendedName>
</protein>